<gene>
    <name evidence="1" type="ORF">CLV98_1262</name>
</gene>
<name>A0A316A691_9BACT</name>
<comment type="caution">
    <text evidence="1">The sequence shown here is derived from an EMBL/GenBank/DDBJ whole genome shotgun (WGS) entry which is preliminary data.</text>
</comment>
<sequence length="219" mass="25720">MSLKQSILVVTMTIFTIFNSDSVFAKIKYKYGADNIKIESYVLFKKYRILVGSLRNDLNQSGVMFVIPMNTSECKKLRKIQFFTIQKEGLTQSYQVKIFQDSLGRPKEHEFYNSRIKTTDKKSGWKKFKLRTRITGNFFIGFEVKSKNSTGELEIGLIKKADKPYFFSKREDVGWEKQLLKLPGNSVYQQQQFDIATKYQTFLDHQIEYHFPAILVKIR</sequence>
<accession>A0A316A691</accession>
<dbReference type="OrthoDB" id="9820778at2"/>
<dbReference type="Proteomes" id="UP000245880">
    <property type="component" value="Unassembled WGS sequence"/>
</dbReference>
<evidence type="ECO:0000313" key="1">
    <source>
        <dbReference type="EMBL" id="PWJ53093.1"/>
    </source>
</evidence>
<reference evidence="1 2" key="1">
    <citation type="submission" date="2018-03" db="EMBL/GenBank/DDBJ databases">
        <title>Genomic Encyclopedia of Archaeal and Bacterial Type Strains, Phase II (KMG-II): from individual species to whole genera.</title>
        <authorList>
            <person name="Goeker M."/>
        </authorList>
    </citation>
    <scope>NUCLEOTIDE SEQUENCE [LARGE SCALE GENOMIC DNA]</scope>
    <source>
        <strain evidence="1 2">DSM 100346</strain>
    </source>
</reference>
<protein>
    <submittedName>
        <fullName evidence="1">Uncharacterized protein</fullName>
    </submittedName>
</protein>
<evidence type="ECO:0000313" key="2">
    <source>
        <dbReference type="Proteomes" id="UP000245880"/>
    </source>
</evidence>
<organism evidence="1 2">
    <name type="scientific">Dyadobacter jejuensis</name>
    <dbReference type="NCBI Taxonomy" id="1082580"/>
    <lineage>
        <taxon>Bacteria</taxon>
        <taxon>Pseudomonadati</taxon>
        <taxon>Bacteroidota</taxon>
        <taxon>Cytophagia</taxon>
        <taxon>Cytophagales</taxon>
        <taxon>Spirosomataceae</taxon>
        <taxon>Dyadobacter</taxon>
    </lineage>
</organism>
<dbReference type="RefSeq" id="WP_109678312.1">
    <property type="nucleotide sequence ID" value="NZ_QGDT01000026.1"/>
</dbReference>
<dbReference type="EMBL" id="QGDT01000026">
    <property type="protein sequence ID" value="PWJ53093.1"/>
    <property type="molecule type" value="Genomic_DNA"/>
</dbReference>
<dbReference type="AlphaFoldDB" id="A0A316A691"/>
<proteinExistence type="predicted"/>
<keyword evidence="2" id="KW-1185">Reference proteome</keyword>